<keyword evidence="1" id="KW-0812">Transmembrane</keyword>
<organism evidence="2 3">
    <name type="scientific">Armadillidium vulgare iridescent virus</name>
    <dbReference type="NCBI Taxonomy" id="72201"/>
    <lineage>
        <taxon>Viruses</taxon>
        <taxon>Varidnaviria</taxon>
        <taxon>Bamfordvirae</taxon>
        <taxon>Nucleocytoviricota</taxon>
        <taxon>Megaviricetes</taxon>
        <taxon>Pimascovirales</taxon>
        <taxon>Pimascovirales incertae sedis</taxon>
        <taxon>Iridoviridae</taxon>
        <taxon>Betairidovirinae</taxon>
        <taxon>Iridovirus</taxon>
        <taxon>Iridovirus armadillidium1</taxon>
        <taxon>Invertebrate iridescent virus 31</taxon>
    </lineage>
</organism>
<name>A0A068QLN8_9VIRU</name>
<keyword evidence="1" id="KW-0472">Membrane</keyword>
<reference evidence="2 3" key="1">
    <citation type="journal article" date="2014" name="J. Gen. Virol.">
        <title>Genome sequence of a crustacean iridovirus, IIV31, isolated from the pill bug, Armadillidium vulgare.</title>
        <authorList>
            <person name="Piegu B."/>
            <person name="Guizard S."/>
            <person name="Yeping T."/>
            <person name="Cruaud C."/>
            <person name="Asgari S."/>
            <person name="Bideshi D.K."/>
            <person name="Federici B.A."/>
            <person name="Bigot Y."/>
        </authorList>
    </citation>
    <scope>NUCLEOTIDE SEQUENCE [LARGE SCALE GENOMIC DNA]</scope>
</reference>
<proteinExistence type="predicted"/>
<keyword evidence="1" id="KW-1133">Transmembrane helix</keyword>
<dbReference type="GeneID" id="19738616"/>
<accession>A0A068QLN8</accession>
<protein>
    <submittedName>
        <fullName evidence="2">Uncharacterized protein</fullName>
    </submittedName>
</protein>
<dbReference type="EMBL" id="HF920637">
    <property type="protein sequence ID" value="CCV02404.1"/>
    <property type="molecule type" value="Genomic_DNA"/>
</dbReference>
<dbReference type="RefSeq" id="YP_009046646.1">
    <property type="nucleotide sequence ID" value="NC_024451.1"/>
</dbReference>
<evidence type="ECO:0000256" key="1">
    <source>
        <dbReference type="SAM" id="Phobius"/>
    </source>
</evidence>
<feature type="transmembrane region" description="Helical" evidence="1">
    <location>
        <begin position="59"/>
        <end position="81"/>
    </location>
</feature>
<keyword evidence="3" id="KW-1185">Reference proteome</keyword>
<gene>
    <name evidence="2" type="primary">032R</name>
    <name evidence="2" type="ORF">IIV31_032R</name>
</gene>
<sequence length="95" mass="10502">MECQNFSIMKGSMSKFVISTNLIMSTIISEKSNALFNISESCSEITSCSNPFFISSIFILNYLSLNGFIILFIFLANGLILSISQYSSGTFVPDE</sequence>
<evidence type="ECO:0000313" key="2">
    <source>
        <dbReference type="EMBL" id="CCV02404.1"/>
    </source>
</evidence>
<dbReference type="Proteomes" id="UP000114278">
    <property type="component" value="Segment"/>
</dbReference>
<evidence type="ECO:0000313" key="3">
    <source>
        <dbReference type="Proteomes" id="UP000114278"/>
    </source>
</evidence>
<dbReference type="KEGG" id="vg:19738616"/>